<dbReference type="Proteomes" id="UP000631181">
    <property type="component" value="Unassembled WGS sequence"/>
</dbReference>
<dbReference type="PRINTS" id="PR00385">
    <property type="entry name" value="P450"/>
</dbReference>
<dbReference type="EMBL" id="WIWV01000102">
    <property type="protein sequence ID" value="KAF7713894.1"/>
    <property type="molecule type" value="Genomic_DNA"/>
</dbReference>
<evidence type="ECO:0000313" key="11">
    <source>
        <dbReference type="EMBL" id="KAF7713894.1"/>
    </source>
</evidence>
<feature type="signal peptide" evidence="10">
    <location>
        <begin position="1"/>
        <end position="16"/>
    </location>
</feature>
<dbReference type="GO" id="GO:0016705">
    <property type="term" value="F:oxidoreductase activity, acting on paired donors, with incorporation or reduction of molecular oxygen"/>
    <property type="evidence" value="ECO:0007669"/>
    <property type="project" value="InterPro"/>
</dbReference>
<comment type="caution">
    <text evidence="11">The sequence shown here is derived from an EMBL/GenBank/DDBJ whole genome shotgun (WGS) entry which is preliminary data.</text>
</comment>
<evidence type="ECO:0000256" key="10">
    <source>
        <dbReference type="SAM" id="SignalP"/>
    </source>
</evidence>
<evidence type="ECO:0000313" key="12">
    <source>
        <dbReference type="Proteomes" id="UP000631181"/>
    </source>
</evidence>
<dbReference type="InterPro" id="IPR017972">
    <property type="entry name" value="Cyt_P450_CS"/>
</dbReference>
<sequence length="526" mass="58996">MTLYVLLVSLLTTAALYEVSRIVYNVFLHPLRSFPGPWLAGATSSWKAYKEVIKKQTLAQELFALHEKYGNIVRIAPNELHFGTPSAFHDIYNSSKRWDKDPGLYRTPGVASGSFVFLKYAQAKERREVLLPIFSKKAIKGLEHLVWRNATRLASSINNITATKSSVDLLYAFRSFTLDTIMCFTFGGCVNALDAPAFSDPIILAMDASLKMLPFLKNFPMIRDLIFAVPPSLVMRFVPNAEALAPRLYQVRDLIQQQLKGVLNCPSNLDQVPHQTLFHRMLDPQAYRSKELPDLTALQDEGFTLIFAGANTVADSLLMGHWHAMQNRVLLANLRREVLAIWPDLEIQPSLSDLESLPLLTATLKEALRFIPSGVSLTRVVPPGGAIIAGSHIPGGTTVGMAILHVHQAAEVWGEDVLDFRPERWFENTTENTTRSSETGDAEVVGSMSALRSDLDHWLVPFSRGPRMCFGMNLAWAELYIAFATMVRNFDMTIDGTTAEDMEWRECIAAYYPKRHLHAWCKPVQT</sequence>
<evidence type="ECO:0000256" key="8">
    <source>
        <dbReference type="PIRSR" id="PIRSR602401-1"/>
    </source>
</evidence>
<keyword evidence="10" id="KW-0732">Signal</keyword>
<keyword evidence="4 8" id="KW-0479">Metal-binding</keyword>
<keyword evidence="3 8" id="KW-0349">Heme</keyword>
<keyword evidence="6 8" id="KW-0408">Iron</keyword>
<comment type="cofactor">
    <cofactor evidence="1 8">
        <name>heme</name>
        <dbReference type="ChEBI" id="CHEBI:30413"/>
    </cofactor>
</comment>
<comment type="similarity">
    <text evidence="2 9">Belongs to the cytochrome P450 family.</text>
</comment>
<dbReference type="GO" id="GO:0005506">
    <property type="term" value="F:iron ion binding"/>
    <property type="evidence" value="ECO:0007669"/>
    <property type="project" value="InterPro"/>
</dbReference>
<feature type="chain" id="PRO_5035176113" evidence="10">
    <location>
        <begin position="17"/>
        <end position="526"/>
    </location>
</feature>
<dbReference type="PANTHER" id="PTHR24305:SF157">
    <property type="entry name" value="N-ACETYLTRYPTOPHAN 6-HYDROXYLASE IVOC-RELATED"/>
    <property type="match status" value="1"/>
</dbReference>
<dbReference type="InterPro" id="IPR050121">
    <property type="entry name" value="Cytochrome_P450_monoxygenase"/>
</dbReference>
<organism evidence="11 12">
    <name type="scientific">Penicillium ucsense</name>
    <dbReference type="NCBI Taxonomy" id="2839758"/>
    <lineage>
        <taxon>Eukaryota</taxon>
        <taxon>Fungi</taxon>
        <taxon>Dikarya</taxon>
        <taxon>Ascomycota</taxon>
        <taxon>Pezizomycotina</taxon>
        <taxon>Eurotiomycetes</taxon>
        <taxon>Eurotiomycetidae</taxon>
        <taxon>Eurotiales</taxon>
        <taxon>Aspergillaceae</taxon>
        <taxon>Penicillium</taxon>
    </lineage>
</organism>
<dbReference type="OrthoDB" id="3945418at2759"/>
<evidence type="ECO:0000256" key="5">
    <source>
        <dbReference type="ARBA" id="ARBA00023002"/>
    </source>
</evidence>
<dbReference type="GO" id="GO:0020037">
    <property type="term" value="F:heme binding"/>
    <property type="evidence" value="ECO:0007669"/>
    <property type="project" value="InterPro"/>
</dbReference>
<name>A0A8J8W0Q8_9EURO</name>
<dbReference type="AlphaFoldDB" id="A0A8J8W0Q8"/>
<dbReference type="InterPro" id="IPR002401">
    <property type="entry name" value="Cyt_P450_E_grp-I"/>
</dbReference>
<dbReference type="GO" id="GO:0004497">
    <property type="term" value="F:monooxygenase activity"/>
    <property type="evidence" value="ECO:0007669"/>
    <property type="project" value="UniProtKB-KW"/>
</dbReference>
<reference evidence="11" key="1">
    <citation type="journal article" date="2020" name="Front. Microbiol.">
        <title>Gene regulatory networks of Penicillium echinulatum 2HH and Penicillium oxalicum 114-2 inferred by a computational biology approach.</title>
        <authorList>
            <person name="Lenz A.R."/>
            <person name="Galan-Vasquez E."/>
            <person name="Balbinot E."/>
            <person name="De Abreu F.P."/>
            <person name="De Oliveira N.S."/>
            <person name="Da Rosa L.O."/>
            <person name="De Avila E Silva S."/>
            <person name="Camassola M."/>
            <person name="Dillon A.J.P."/>
            <person name="Perez-Rueda E."/>
        </authorList>
    </citation>
    <scope>NUCLEOTIDE SEQUENCE</scope>
    <source>
        <strain evidence="11">S1M29</strain>
    </source>
</reference>
<gene>
    <name evidence="11" type="ORF">PECM_000452</name>
</gene>
<dbReference type="SUPFAM" id="SSF48264">
    <property type="entry name" value="Cytochrome P450"/>
    <property type="match status" value="1"/>
</dbReference>
<protein>
    <submittedName>
        <fullName evidence="11">Cytochrome P450 monooxygenase</fullName>
    </submittedName>
</protein>
<dbReference type="InterPro" id="IPR001128">
    <property type="entry name" value="Cyt_P450"/>
</dbReference>
<dbReference type="InterPro" id="IPR036396">
    <property type="entry name" value="Cyt_P450_sf"/>
</dbReference>
<dbReference type="Gene3D" id="1.10.630.10">
    <property type="entry name" value="Cytochrome P450"/>
    <property type="match status" value="1"/>
</dbReference>
<evidence type="ECO:0000256" key="6">
    <source>
        <dbReference type="ARBA" id="ARBA00023004"/>
    </source>
</evidence>
<dbReference type="CDD" id="cd11062">
    <property type="entry name" value="CYP58-like"/>
    <property type="match status" value="1"/>
</dbReference>
<keyword evidence="5 9" id="KW-0560">Oxidoreductase</keyword>
<dbReference type="PROSITE" id="PS00086">
    <property type="entry name" value="CYTOCHROME_P450"/>
    <property type="match status" value="1"/>
</dbReference>
<evidence type="ECO:0000256" key="9">
    <source>
        <dbReference type="RuleBase" id="RU000461"/>
    </source>
</evidence>
<feature type="binding site" description="axial binding residue" evidence="8">
    <location>
        <position position="469"/>
    </location>
    <ligand>
        <name>heme</name>
        <dbReference type="ChEBI" id="CHEBI:30413"/>
    </ligand>
    <ligandPart>
        <name>Fe</name>
        <dbReference type="ChEBI" id="CHEBI:18248"/>
    </ligandPart>
</feature>
<proteinExistence type="inferred from homology"/>
<keyword evidence="7 9" id="KW-0503">Monooxygenase</keyword>
<keyword evidence="12" id="KW-1185">Reference proteome</keyword>
<evidence type="ECO:0000256" key="7">
    <source>
        <dbReference type="ARBA" id="ARBA00023033"/>
    </source>
</evidence>
<evidence type="ECO:0000256" key="2">
    <source>
        <dbReference type="ARBA" id="ARBA00010617"/>
    </source>
</evidence>
<evidence type="ECO:0000256" key="3">
    <source>
        <dbReference type="ARBA" id="ARBA00022617"/>
    </source>
</evidence>
<dbReference type="PANTHER" id="PTHR24305">
    <property type="entry name" value="CYTOCHROME P450"/>
    <property type="match status" value="1"/>
</dbReference>
<dbReference type="Pfam" id="PF00067">
    <property type="entry name" value="p450"/>
    <property type="match status" value="1"/>
</dbReference>
<evidence type="ECO:0000256" key="1">
    <source>
        <dbReference type="ARBA" id="ARBA00001971"/>
    </source>
</evidence>
<dbReference type="GO" id="GO:0043386">
    <property type="term" value="P:mycotoxin biosynthetic process"/>
    <property type="evidence" value="ECO:0007669"/>
    <property type="project" value="UniProtKB-ARBA"/>
</dbReference>
<evidence type="ECO:0000256" key="4">
    <source>
        <dbReference type="ARBA" id="ARBA00022723"/>
    </source>
</evidence>
<accession>A0A8J8W0Q8</accession>
<dbReference type="PRINTS" id="PR00463">
    <property type="entry name" value="EP450I"/>
</dbReference>